<protein>
    <submittedName>
        <fullName evidence="1">Uncharacterized protein</fullName>
    </submittedName>
</protein>
<gene>
    <name evidence="1" type="ORF">CABS02_14233</name>
</gene>
<dbReference type="EMBL" id="SDAQ01000190">
    <property type="protein sequence ID" value="KAI3531219.1"/>
    <property type="molecule type" value="Genomic_DNA"/>
</dbReference>
<keyword evidence="2" id="KW-1185">Reference proteome</keyword>
<dbReference type="Proteomes" id="UP001056436">
    <property type="component" value="Unassembled WGS sequence"/>
</dbReference>
<dbReference type="AlphaFoldDB" id="A0A9P9X1Q8"/>
<accession>A0A9P9X1Q8</accession>
<reference evidence="1" key="1">
    <citation type="submission" date="2019-01" db="EMBL/GenBank/DDBJ databases">
        <title>Colletotrichum abscissum LGMF1257.</title>
        <authorList>
            <person name="Baroncelli R."/>
        </authorList>
    </citation>
    <scope>NUCLEOTIDE SEQUENCE</scope>
    <source>
        <strain evidence="1">Ca142</strain>
    </source>
</reference>
<sequence length="92" mass="10016">MRSSGAFLAPFGRWEEWETMLYPLLIASLRLGNGADQVDEHSWPEPVSVPLTADVDGDTVICAVALSCADWTVDHPIAGGGPLRWVVRKHSS</sequence>
<proteinExistence type="predicted"/>
<dbReference type="OrthoDB" id="10597393at2759"/>
<evidence type="ECO:0000313" key="2">
    <source>
        <dbReference type="Proteomes" id="UP001056436"/>
    </source>
</evidence>
<organism evidence="1 2">
    <name type="scientific">Colletotrichum abscissum</name>
    <dbReference type="NCBI Taxonomy" id="1671311"/>
    <lineage>
        <taxon>Eukaryota</taxon>
        <taxon>Fungi</taxon>
        <taxon>Dikarya</taxon>
        <taxon>Ascomycota</taxon>
        <taxon>Pezizomycotina</taxon>
        <taxon>Sordariomycetes</taxon>
        <taxon>Hypocreomycetidae</taxon>
        <taxon>Glomerellales</taxon>
        <taxon>Glomerellaceae</taxon>
        <taxon>Colletotrichum</taxon>
        <taxon>Colletotrichum acutatum species complex</taxon>
    </lineage>
</organism>
<evidence type="ECO:0000313" key="1">
    <source>
        <dbReference type="EMBL" id="KAI3531219.1"/>
    </source>
</evidence>
<name>A0A9P9X1Q8_9PEZI</name>
<comment type="caution">
    <text evidence="1">The sequence shown here is derived from an EMBL/GenBank/DDBJ whole genome shotgun (WGS) entry which is preliminary data.</text>
</comment>